<evidence type="ECO:0000313" key="5">
    <source>
        <dbReference type="EMBL" id="WUR04274.1"/>
    </source>
</evidence>
<dbReference type="PANTHER" id="PTHR15526">
    <property type="entry name" value="MUSKELIN"/>
    <property type="match status" value="1"/>
</dbReference>
<evidence type="ECO:0000256" key="2">
    <source>
        <dbReference type="ARBA" id="ARBA00022737"/>
    </source>
</evidence>
<dbReference type="InterPro" id="IPR052456">
    <property type="entry name" value="CTLH_complex_component"/>
</dbReference>
<sequence length="656" mass="77792">MKSIQNILRDKDKMNKIIYKIHQYSSYASSYSPSNILLDTPSDVNLRWSTTTNDHRQYLILEYDPSIVSTITFGKFNKIHVCNIKEMKISVSFDNKKYIEIFYGGLKNDTINETHNLLYYNGEYIISKYMKIEPLASWGMNFNYTIWYVELKGITDMKFQDIIDKRQMENDIKMYKNIVKKYTERILRQENQVEKFINKGQYEELEEYIKNMDIRKFYEYVNKSKYTGKWEEIKKNKKEWPCARGGHQMICNRKGIYLYGGWDGLGELGDLWVYNETWKCIHKDNINNFEETNLPMSHNINLCGGTKDDVIINITRETTPGKRSCHKMCTDGDRLFLTGKYIPTTDRNGDSNNSELWIFDDKWVLYDSRGDVTTNMYDHYLLHTGKEIYMFGGKTTNFDDEFGGLYKVEIDNKNKSAQWTKLLDSKKQSNASPTIKGRLGHVTLHIDTYEYPNTLAIIGGQRGKEYFKSISLYSLDTWTVYESIPFPINTDGRVLQRSILYNNDIIVLFTYGKDKESRLDISKLYSYSLIYKTWNEVEIDFKGPMPRTAHQFIFWVDKFYLFGGNVVDERQNDFWTLDLTKMSYEDARRCAIMTVRKHKFLEMYKEDTRSGLKYLRSKVKECVVDKYTKRIFEDTCYEIFERTSDTYEDIKQYINE</sequence>
<dbReference type="KEGG" id="vnx:VNE69_08032"/>
<dbReference type="Pfam" id="PF06588">
    <property type="entry name" value="Muskelin_N"/>
    <property type="match status" value="1"/>
</dbReference>
<keyword evidence="3" id="KW-0175">Coiled coil</keyword>
<accession>A0AAX4JE45</accession>
<organism evidence="5 6">
    <name type="scientific">Vairimorpha necatrix</name>
    <dbReference type="NCBI Taxonomy" id="6039"/>
    <lineage>
        <taxon>Eukaryota</taxon>
        <taxon>Fungi</taxon>
        <taxon>Fungi incertae sedis</taxon>
        <taxon>Microsporidia</taxon>
        <taxon>Nosematidae</taxon>
        <taxon>Vairimorpha</taxon>
    </lineage>
</organism>
<proteinExistence type="predicted"/>
<dbReference type="GO" id="GO:0005737">
    <property type="term" value="C:cytoplasm"/>
    <property type="evidence" value="ECO:0007669"/>
    <property type="project" value="TreeGrafter"/>
</dbReference>
<dbReference type="GeneID" id="90542108"/>
<dbReference type="Proteomes" id="UP001334084">
    <property type="component" value="Chromosome 8"/>
</dbReference>
<feature type="domain" description="Muskelin N-terminal" evidence="4">
    <location>
        <begin position="15"/>
        <end position="184"/>
    </location>
</feature>
<evidence type="ECO:0000313" key="6">
    <source>
        <dbReference type="Proteomes" id="UP001334084"/>
    </source>
</evidence>
<dbReference type="SUPFAM" id="SSF117281">
    <property type="entry name" value="Kelch motif"/>
    <property type="match status" value="1"/>
</dbReference>
<keyword evidence="6" id="KW-1185">Reference proteome</keyword>
<dbReference type="PANTHER" id="PTHR15526:SF5">
    <property type="entry name" value="MUSKELIN"/>
    <property type="match status" value="1"/>
</dbReference>
<dbReference type="Gene3D" id="2.120.10.80">
    <property type="entry name" value="Kelch-type beta propeller"/>
    <property type="match status" value="2"/>
</dbReference>
<dbReference type="SUPFAM" id="SSF49785">
    <property type="entry name" value="Galactose-binding domain-like"/>
    <property type="match status" value="1"/>
</dbReference>
<evidence type="ECO:0000256" key="1">
    <source>
        <dbReference type="ARBA" id="ARBA00022441"/>
    </source>
</evidence>
<dbReference type="InterPro" id="IPR010565">
    <property type="entry name" value="Muskelin_N"/>
</dbReference>
<dbReference type="InterPro" id="IPR008979">
    <property type="entry name" value="Galactose-bd-like_sf"/>
</dbReference>
<dbReference type="Gene3D" id="2.60.120.260">
    <property type="entry name" value="Galactose-binding domain-like"/>
    <property type="match status" value="1"/>
</dbReference>
<feature type="coiled-coil region" evidence="3">
    <location>
        <begin position="165"/>
        <end position="199"/>
    </location>
</feature>
<evidence type="ECO:0000259" key="4">
    <source>
        <dbReference type="Pfam" id="PF06588"/>
    </source>
</evidence>
<name>A0AAX4JE45_9MICR</name>
<keyword evidence="1" id="KW-0880">Kelch repeat</keyword>
<gene>
    <name evidence="5" type="ORF">VNE69_08032</name>
</gene>
<reference evidence="5" key="1">
    <citation type="journal article" date="2024" name="BMC Genomics">
        <title>Functional annotation of a divergent genome using sequence and structure-based similarity.</title>
        <authorList>
            <person name="Svedberg D."/>
            <person name="Winiger R.R."/>
            <person name="Berg A."/>
            <person name="Sharma H."/>
            <person name="Tellgren-Roth C."/>
            <person name="Debrunner-Vossbrinck B.A."/>
            <person name="Vossbrinck C.R."/>
            <person name="Barandun J."/>
        </authorList>
    </citation>
    <scope>NUCLEOTIDE SEQUENCE</scope>
    <source>
        <strain evidence="5">Illinois isolate</strain>
    </source>
</reference>
<protein>
    <submittedName>
        <fullName evidence="5">Muskelin-like protein</fullName>
    </submittedName>
</protein>
<dbReference type="InterPro" id="IPR015915">
    <property type="entry name" value="Kelch-typ_b-propeller"/>
</dbReference>
<dbReference type="Pfam" id="PF24681">
    <property type="entry name" value="Kelch_KLHDC2_KLHL20_DRC7"/>
    <property type="match status" value="1"/>
</dbReference>
<keyword evidence="2" id="KW-0677">Repeat</keyword>
<evidence type="ECO:0000256" key="3">
    <source>
        <dbReference type="SAM" id="Coils"/>
    </source>
</evidence>
<dbReference type="AlphaFoldDB" id="A0AAX4JE45"/>
<dbReference type="EMBL" id="CP142733">
    <property type="protein sequence ID" value="WUR04274.1"/>
    <property type="molecule type" value="Genomic_DNA"/>
</dbReference>
<dbReference type="RefSeq" id="XP_065330419.1">
    <property type="nucleotide sequence ID" value="XM_065474347.1"/>
</dbReference>